<keyword evidence="2" id="KW-0677">Repeat</keyword>
<evidence type="ECO:0000256" key="4">
    <source>
        <dbReference type="SAM" id="SignalP"/>
    </source>
</evidence>
<dbReference type="SUPFAM" id="SSF52058">
    <property type="entry name" value="L domain-like"/>
    <property type="match status" value="1"/>
</dbReference>
<evidence type="ECO:0000313" key="5">
    <source>
        <dbReference type="EMBL" id="JAT82171.1"/>
    </source>
</evidence>
<organism evidence="5">
    <name type="scientific">Pectinophora gossypiella</name>
    <name type="common">Cotton pink bollworm</name>
    <name type="synonym">Depressaria gossypiella</name>
    <dbReference type="NCBI Taxonomy" id="13191"/>
    <lineage>
        <taxon>Eukaryota</taxon>
        <taxon>Metazoa</taxon>
        <taxon>Ecdysozoa</taxon>
        <taxon>Arthropoda</taxon>
        <taxon>Hexapoda</taxon>
        <taxon>Insecta</taxon>
        <taxon>Pterygota</taxon>
        <taxon>Neoptera</taxon>
        <taxon>Endopterygota</taxon>
        <taxon>Lepidoptera</taxon>
        <taxon>Glossata</taxon>
        <taxon>Ditrysia</taxon>
        <taxon>Gelechioidea</taxon>
        <taxon>Gelechiidae</taxon>
        <taxon>Apatetrinae</taxon>
        <taxon>Pectinophora</taxon>
    </lineage>
</organism>
<dbReference type="Gene3D" id="3.80.10.10">
    <property type="entry name" value="Ribonuclease Inhibitor"/>
    <property type="match status" value="2"/>
</dbReference>
<reference evidence="5" key="1">
    <citation type="submission" date="2015-09" db="EMBL/GenBank/DDBJ databases">
        <title>De novo assembly of Pectinophora gossypiella (Pink Bollworm) gut transcriptome.</title>
        <authorList>
            <person name="Tassone E.E."/>
        </authorList>
    </citation>
    <scope>NUCLEOTIDE SEQUENCE</scope>
</reference>
<dbReference type="InterPro" id="IPR003591">
    <property type="entry name" value="Leu-rich_rpt_typical-subtyp"/>
</dbReference>
<dbReference type="Pfam" id="PF13855">
    <property type="entry name" value="LRR_8"/>
    <property type="match status" value="3"/>
</dbReference>
<feature type="chain" id="PRO_5009115153" description="LRRCT domain-containing protein" evidence="4">
    <location>
        <begin position="23"/>
        <end position="478"/>
    </location>
</feature>
<dbReference type="PANTHER" id="PTHR24366:SF96">
    <property type="entry name" value="LEUCINE RICH REPEAT CONTAINING 53"/>
    <property type="match status" value="1"/>
</dbReference>
<keyword evidence="1" id="KW-0433">Leucine-rich repeat</keyword>
<name>A0A1E1W5M6_PECGO</name>
<gene>
    <name evidence="5" type="ORF">g.4872</name>
</gene>
<evidence type="ECO:0000256" key="1">
    <source>
        <dbReference type="ARBA" id="ARBA00022614"/>
    </source>
</evidence>
<dbReference type="InterPro" id="IPR001611">
    <property type="entry name" value="Leu-rich_rpt"/>
</dbReference>
<dbReference type="PANTHER" id="PTHR24366">
    <property type="entry name" value="IG(IMMUNOGLOBULIN) AND LRR(LEUCINE RICH REPEAT) DOMAINS"/>
    <property type="match status" value="1"/>
</dbReference>
<evidence type="ECO:0008006" key="6">
    <source>
        <dbReference type="Google" id="ProtNLM"/>
    </source>
</evidence>
<keyword evidence="3" id="KW-0472">Membrane</keyword>
<dbReference type="AlphaFoldDB" id="A0A1E1W5M6"/>
<proteinExistence type="predicted"/>
<dbReference type="EMBL" id="GDQN01008883">
    <property type="protein sequence ID" value="JAT82171.1"/>
    <property type="molecule type" value="Transcribed_RNA"/>
</dbReference>
<evidence type="ECO:0000256" key="3">
    <source>
        <dbReference type="SAM" id="Phobius"/>
    </source>
</evidence>
<feature type="transmembrane region" description="Helical" evidence="3">
    <location>
        <begin position="430"/>
        <end position="454"/>
    </location>
</feature>
<dbReference type="InterPro" id="IPR032675">
    <property type="entry name" value="LRR_dom_sf"/>
</dbReference>
<feature type="signal peptide" evidence="4">
    <location>
        <begin position="1"/>
        <end position="22"/>
    </location>
</feature>
<dbReference type="SMART" id="SM00369">
    <property type="entry name" value="LRR_TYP"/>
    <property type="match status" value="7"/>
</dbReference>
<protein>
    <recommendedName>
        <fullName evidence="6">LRRCT domain-containing protein</fullName>
    </recommendedName>
</protein>
<evidence type="ECO:0000256" key="2">
    <source>
        <dbReference type="ARBA" id="ARBA00022737"/>
    </source>
</evidence>
<keyword evidence="3" id="KW-0812">Transmembrane</keyword>
<accession>A0A1E1W5M6</accession>
<keyword evidence="4" id="KW-0732">Signal</keyword>
<dbReference type="OrthoDB" id="635273at2759"/>
<dbReference type="PROSITE" id="PS51450">
    <property type="entry name" value="LRR"/>
    <property type="match status" value="1"/>
</dbReference>
<keyword evidence="3" id="KW-1133">Transmembrane helix</keyword>
<sequence length="478" mass="53702">MSLARVFDVLVILCVLVASSRALEGNATSSACDIVEEETIVTINCTRRTIDRITDAWPEEVSKIPKDVHVFITFYNNSITNITKLPKVPGSHQVAVNFKNNQVVDIVPGAFSDLTFLTFVDLTNNLLTGEVLRSEIFQGPYDGAGEYGNIALESLYLSHNEIHSLDRYLFQYTPNLTVLWLNYNPIEILDQVTLMAISSAVNLKFLDLSYTGIDSIPYEAFKGLTNLNQIDLSGNKFVTVPESLRLVGNSLEVLTFNNNPIVELNDDSFNDLTHLIQLEVGDNDYLEEVKRSTFSPLKSLRTLHLCHNRRLRYISHNAFRGLKDRWTLTEVHLDDNNLSELSSDLMPWSKLVLLGMSGNNWLCNCDLANIVNKQGAGQKFKEDEIPYCAAPIKLSGQYITNITLTFCPTFDDTFNRKKGFSMSDLKPKHVLWSIFGVATVVGLGMVIGLLVNGIKAYIKRMRSQPIHYINLNEDSSFA</sequence>